<dbReference type="Proteomes" id="UP001574673">
    <property type="component" value="Unassembled WGS sequence"/>
</dbReference>
<reference evidence="2" key="1">
    <citation type="submission" date="2024-06" db="EMBL/GenBank/DDBJ databases">
        <title>Radixoralia hellwigii gen. nov., sp nov., isolated from a root canal in the human oral cavity.</title>
        <authorList>
            <person name="Bartsch S."/>
            <person name="Wittmer A."/>
            <person name="Schulz A.-K."/>
            <person name="Neumann-Schaal M."/>
            <person name="Wolf J."/>
            <person name="Gronow S."/>
            <person name="Tennert C."/>
            <person name="Haecker G."/>
            <person name="Cieplik F."/>
            <person name="Al-Ahmad A."/>
        </authorList>
    </citation>
    <scope>NUCLEOTIDE SEQUENCE [LARGE SCALE GENOMIC DNA]</scope>
    <source>
        <strain evidence="2">Wk13</strain>
    </source>
</reference>
<accession>A0ABV4UF11</accession>
<evidence type="ECO:0000313" key="2">
    <source>
        <dbReference type="Proteomes" id="UP001574673"/>
    </source>
</evidence>
<gene>
    <name evidence="1" type="ORF">ABCS64_05760</name>
</gene>
<dbReference type="RefSeq" id="WP_418890934.1">
    <property type="nucleotide sequence ID" value="NZ_JBEUWX010000002.1"/>
</dbReference>
<dbReference type="Pfam" id="PF07377">
    <property type="entry name" value="DUF1493"/>
    <property type="match status" value="1"/>
</dbReference>
<keyword evidence="2" id="KW-1185">Reference proteome</keyword>
<organism evidence="1 2">
    <name type="scientific">Dentiradicibacter hellwigii</name>
    <dbReference type="NCBI Taxonomy" id="3149053"/>
    <lineage>
        <taxon>Bacteria</taxon>
        <taxon>Pseudomonadati</taxon>
        <taxon>Pseudomonadota</taxon>
        <taxon>Betaproteobacteria</taxon>
        <taxon>Rhodocyclales</taxon>
        <taxon>Rhodocyclaceae</taxon>
        <taxon>Dentiradicibacter</taxon>
    </lineage>
</organism>
<protein>
    <submittedName>
        <fullName evidence="1">DUF1493 family protein</fullName>
    </submittedName>
</protein>
<proteinExistence type="predicted"/>
<dbReference type="EMBL" id="JBEUWX010000002">
    <property type="protein sequence ID" value="MFA9949833.1"/>
    <property type="molecule type" value="Genomic_DNA"/>
</dbReference>
<evidence type="ECO:0000313" key="1">
    <source>
        <dbReference type="EMBL" id="MFA9949833.1"/>
    </source>
</evidence>
<dbReference type="InterPro" id="IPR010862">
    <property type="entry name" value="DUF1493"/>
</dbReference>
<sequence>MMEDTVTNQVFTFIHKEVPPPIFSGLAPKKISLTTDLRTDLRMLGEDAEPMIEKFFQEFSIKNLDFDLLRYFPPEGLWLFPSFKKRQIPIRLTIGMLVKAAKNNEWNTSEIEKI</sequence>
<name>A0ABV4UF11_9RHOO</name>
<comment type="caution">
    <text evidence="1">The sequence shown here is derived from an EMBL/GenBank/DDBJ whole genome shotgun (WGS) entry which is preliminary data.</text>
</comment>